<feature type="domain" description="Knr4/Smi1-like" evidence="1">
    <location>
        <begin position="665"/>
        <end position="843"/>
    </location>
</feature>
<feature type="domain" description="Knr4/Smi1-like" evidence="1">
    <location>
        <begin position="296"/>
        <end position="410"/>
    </location>
</feature>
<dbReference type="Proteomes" id="UP000016929">
    <property type="component" value="Unassembled WGS sequence"/>
</dbReference>
<gene>
    <name evidence="2" type="ORF">FOC4_g10009619</name>
</gene>
<sequence>MATSRPKHIEPEHLRFEFLLRHVDDEPSIADTRPLTEAVRRIIQTAVNFAVVGEVDGATRLLETLTIRGIDPFQYSDFEYPFLKPCMFFAWEATSSWPSWVPEEERAEEKLQELEAEGRKHWLERFSQEWEVTEETAEKALDMAYNGLTTNLPDYNGALARQVIQAEAMAANDEKARELFMKVCDRFHTEEQVEQLACSRAAWKQILAVPERPLLDFLNIHAAKLRPAVSRACQMAENRLQGGPRRRYAGQSIEKLVHIISRNTFKDCPYDRLDAYRPPGNLRDRPRNANALIRRGCYVTGIRALEERLGVTLPEDYKEFLSITNGLDSMWDGQNLVDYLAAAQEVNWQEIDFLEGNELPLLNDGEPLAWTKNILEWPKVEKPRFEFLLRHVDDEPSIADTRPLTEAVRRIIQTAVNFAVVGEVDGATRLLETLTIRGIDPFQYSDFEYPFLKPCMFFAWEATSSWPSWVPEEERAEEKLQELEAEGRKHWLERFSQEWEVTEETAEKALDMAYNGLTTNLPDYNGALARQVIQAEAMAANDEKARELFMKVCDRFHTEEQVEQLACSRAAWKQILAVPERPLLDFLNIHAAKLRPAVSRACQMAENRLQGGPRRRYAGQSIEKLVHIISRNTFKDCPYDRLDAYRPPGNLRDRPRNANALIRRGCYVTGIRALEERLGVTLPEDYKEFLSITNGLDSMWDGQNLVDYLAAAQEVNWQEIDFLEGNELPLLNDGEPLAWTKNILEWPKVEKPRCICLSGDINHEETAGHFFLIGQDLLQPAKDYFFKTYEERDEVQRRELDRLVKETYGSMENFKNLEWGLISWTAWDFTVYPYNGFRDFLEQMAEASLRQERPWLNMFEPRFRKTANMDGA</sequence>
<dbReference type="Pfam" id="PF09346">
    <property type="entry name" value="SMI1_KNR4"/>
    <property type="match status" value="2"/>
</dbReference>
<dbReference type="OrthoDB" id="2788868at2759"/>
<dbReference type="AlphaFoldDB" id="N1RWZ8"/>
<reference evidence="3" key="2">
    <citation type="journal article" date="2014" name="PLoS ONE">
        <title>Genome and Transcriptome Analysis of the Fungal Pathogen Fusarium oxysporum f. sp. cubense Causing Banana Vascular Wilt Disease.</title>
        <authorList>
            <person name="Guo L."/>
            <person name="Han L."/>
            <person name="Yang L."/>
            <person name="Zeng H."/>
            <person name="Fan D."/>
            <person name="Zhu Y."/>
            <person name="Feng Y."/>
            <person name="Wang G."/>
            <person name="Peng C."/>
            <person name="Jiang X."/>
            <person name="Zhou D."/>
            <person name="Ni P."/>
            <person name="Liang C."/>
            <person name="Liu L."/>
            <person name="Wang J."/>
            <person name="Mao C."/>
            <person name="Fang X."/>
            <person name="Peng M."/>
            <person name="Huang J."/>
        </authorList>
    </citation>
    <scope>NUCLEOTIDE SEQUENCE [LARGE SCALE GENOMIC DNA]</scope>
    <source>
        <strain evidence="3">race 4</strain>
    </source>
</reference>
<accession>N1RWZ8</accession>
<evidence type="ECO:0000313" key="3">
    <source>
        <dbReference type="Proteomes" id="UP000016929"/>
    </source>
</evidence>
<reference evidence="3" key="1">
    <citation type="submission" date="2012-09" db="EMBL/GenBank/DDBJ databases">
        <title>Genome sequencing and comparative transcriptomics of race 1 and race 4 of banana pathogen: Fusarium oxysporum f. sp. cubense.</title>
        <authorList>
            <person name="Fang X."/>
            <person name="Huang J."/>
        </authorList>
    </citation>
    <scope>NUCLEOTIDE SEQUENCE [LARGE SCALE GENOMIC DNA]</scope>
    <source>
        <strain evidence="3">race 4</strain>
    </source>
</reference>
<dbReference type="HOGENOM" id="CLU_329294_0_0_1"/>
<evidence type="ECO:0000313" key="2">
    <source>
        <dbReference type="EMBL" id="EMT71128.1"/>
    </source>
</evidence>
<dbReference type="SMART" id="SM00860">
    <property type="entry name" value="SMI1_KNR4"/>
    <property type="match status" value="2"/>
</dbReference>
<dbReference type="InterPro" id="IPR018958">
    <property type="entry name" value="Knr4/Smi1-like_dom"/>
</dbReference>
<evidence type="ECO:0000259" key="1">
    <source>
        <dbReference type="SMART" id="SM00860"/>
    </source>
</evidence>
<dbReference type="Gene3D" id="3.40.1580.10">
    <property type="entry name" value="SMI1/KNR4-like"/>
    <property type="match status" value="2"/>
</dbReference>
<dbReference type="InterPro" id="IPR037883">
    <property type="entry name" value="Knr4/Smi1-like_sf"/>
</dbReference>
<protein>
    <recommendedName>
        <fullName evidence="1">Knr4/Smi1-like domain-containing protein</fullName>
    </recommendedName>
</protein>
<organism evidence="2 3">
    <name type="scientific">Fusarium oxysporum f. sp. cubense (strain race 4)</name>
    <name type="common">Panama disease fungus</name>
    <dbReference type="NCBI Taxonomy" id="2502994"/>
    <lineage>
        <taxon>Eukaryota</taxon>
        <taxon>Fungi</taxon>
        <taxon>Dikarya</taxon>
        <taxon>Ascomycota</taxon>
        <taxon>Pezizomycotina</taxon>
        <taxon>Sordariomycetes</taxon>
        <taxon>Hypocreomycetidae</taxon>
        <taxon>Hypocreales</taxon>
        <taxon>Nectriaceae</taxon>
        <taxon>Fusarium</taxon>
        <taxon>Fusarium oxysporum species complex</taxon>
    </lineage>
</organism>
<name>N1RWZ8_FUSC4</name>
<keyword evidence="3" id="KW-1185">Reference proteome</keyword>
<proteinExistence type="predicted"/>
<dbReference type="EMBL" id="KB726307">
    <property type="protein sequence ID" value="EMT71128.1"/>
    <property type="molecule type" value="Genomic_DNA"/>
</dbReference>
<dbReference type="SUPFAM" id="SSF160631">
    <property type="entry name" value="SMI1/KNR4-like"/>
    <property type="match status" value="2"/>
</dbReference>